<evidence type="ECO:0000313" key="2">
    <source>
        <dbReference type="Proteomes" id="UP000218615"/>
    </source>
</evidence>
<evidence type="ECO:0000313" key="1">
    <source>
        <dbReference type="EMBL" id="SNQ60513.1"/>
    </source>
</evidence>
<proteinExistence type="predicted"/>
<dbReference type="Proteomes" id="UP000218615">
    <property type="component" value="Unassembled WGS sequence"/>
</dbReference>
<dbReference type="EMBL" id="FZMP01000096">
    <property type="protein sequence ID" value="SNQ60513.1"/>
    <property type="molecule type" value="Genomic_DNA"/>
</dbReference>
<protein>
    <submittedName>
        <fullName evidence="1">Uncharacterized protein</fullName>
    </submittedName>
</protein>
<reference evidence="2" key="1">
    <citation type="submission" date="2017-06" db="EMBL/GenBank/DDBJ databases">
        <authorList>
            <person name="Cremers G."/>
        </authorList>
    </citation>
    <scope>NUCLEOTIDE SEQUENCE [LARGE SCALE GENOMIC DNA]</scope>
</reference>
<name>A0A284VMS9_9EURY</name>
<keyword evidence="2" id="KW-1185">Reference proteome</keyword>
<organism evidence="1 2">
    <name type="scientific">Candidatus Methanoperedens nitratireducens</name>
    <dbReference type="NCBI Taxonomy" id="1392998"/>
    <lineage>
        <taxon>Archaea</taxon>
        <taxon>Methanobacteriati</taxon>
        <taxon>Methanobacteriota</taxon>
        <taxon>Stenosarchaea group</taxon>
        <taxon>Methanomicrobia</taxon>
        <taxon>Methanosarcinales</taxon>
        <taxon>ANME-2 cluster</taxon>
        <taxon>Candidatus Methanoperedentaceae</taxon>
        <taxon>Candidatus Methanoperedens</taxon>
    </lineage>
</organism>
<accession>A0A284VMS9</accession>
<dbReference type="AlphaFoldDB" id="A0A284VMS9"/>
<sequence>MTSEQRSAEHGMSNIRVLELENCVILMCEKCGETWSPDGLDSWACPNGCNKFEAVKDF</sequence>
<dbReference type="RefSeq" id="WP_179293858.1">
    <property type="nucleotide sequence ID" value="NZ_FZMP01000096.1"/>
</dbReference>
<gene>
    <name evidence="1" type="ORF">MNV_1850022</name>
</gene>